<dbReference type="PANTHER" id="PTHR11947">
    <property type="entry name" value="PYRUVATE DEHYDROGENASE KINASE"/>
    <property type="match status" value="1"/>
</dbReference>
<comment type="subcellular location">
    <subcellularLocation>
        <location evidence="8">Mitochondrion matrix</location>
    </subcellularLocation>
</comment>
<evidence type="ECO:0000256" key="1">
    <source>
        <dbReference type="ARBA" id="ARBA00006155"/>
    </source>
</evidence>
<dbReference type="SUPFAM" id="SSF69012">
    <property type="entry name" value="alpha-ketoacid dehydrogenase kinase, N-terminal domain"/>
    <property type="match status" value="1"/>
</dbReference>
<dbReference type="Pfam" id="PF10436">
    <property type="entry name" value="BCDHK_Adom3"/>
    <property type="match status" value="1"/>
</dbReference>
<dbReference type="Pfam" id="PF02518">
    <property type="entry name" value="HATPase_c"/>
    <property type="match status" value="1"/>
</dbReference>
<proteinExistence type="inferred from homology"/>
<evidence type="ECO:0000256" key="4">
    <source>
        <dbReference type="ARBA" id="ARBA00022741"/>
    </source>
</evidence>
<evidence type="ECO:0000256" key="2">
    <source>
        <dbReference type="ARBA" id="ARBA00011738"/>
    </source>
</evidence>
<dbReference type="InterPro" id="IPR039028">
    <property type="entry name" value="BCKD/PDK"/>
</dbReference>
<reference evidence="11" key="1">
    <citation type="submission" date="2024-06" db="EMBL/GenBank/DDBJ databases">
        <authorList>
            <person name="Ryan C."/>
        </authorList>
    </citation>
    <scope>NUCLEOTIDE SEQUENCE [LARGE SCALE GENOMIC DNA]</scope>
</reference>
<comment type="similarity">
    <text evidence="1 8">Belongs to the PDK/BCKDK protein kinase family.</text>
</comment>
<dbReference type="Gene3D" id="1.20.140.20">
    <property type="entry name" value="Alpha-ketoacid/pyruvate dehydrogenase kinase, N-terminal domain"/>
    <property type="match status" value="1"/>
</dbReference>
<dbReference type="GO" id="GO:0004672">
    <property type="term" value="F:protein kinase activity"/>
    <property type="evidence" value="ECO:0007669"/>
    <property type="project" value="UniProtKB-ARBA"/>
</dbReference>
<evidence type="ECO:0000256" key="3">
    <source>
        <dbReference type="ARBA" id="ARBA00022679"/>
    </source>
</evidence>
<dbReference type="EMBL" id="OZ075126">
    <property type="protein sequence ID" value="CAL4939604.1"/>
    <property type="molecule type" value="Genomic_DNA"/>
</dbReference>
<evidence type="ECO:0000256" key="6">
    <source>
        <dbReference type="ARBA" id="ARBA00022840"/>
    </source>
</evidence>
<dbReference type="InterPro" id="IPR003594">
    <property type="entry name" value="HATPase_dom"/>
</dbReference>
<accession>A0ABC8YBM9</accession>
<comment type="subunit">
    <text evidence="2">Homodimer.</text>
</comment>
<dbReference type="EC" id="2.7.11.-" evidence="8"/>
<dbReference type="FunFam" id="3.30.565.10:FF:000065">
    <property type="entry name" value="[Pyruvate dehydrogenase (Acetyl-transferring)] kinase mitochondrial"/>
    <property type="match status" value="1"/>
</dbReference>
<dbReference type="Gene3D" id="3.30.565.10">
    <property type="entry name" value="Histidine kinase-like ATPase, C-terminal domain"/>
    <property type="match status" value="1"/>
</dbReference>
<evidence type="ECO:0000259" key="9">
    <source>
        <dbReference type="PROSITE" id="PS50109"/>
    </source>
</evidence>
<dbReference type="GO" id="GO:0005759">
    <property type="term" value="C:mitochondrial matrix"/>
    <property type="evidence" value="ECO:0007669"/>
    <property type="project" value="UniProtKB-SubCell"/>
</dbReference>
<dbReference type="InterPro" id="IPR036784">
    <property type="entry name" value="AK/P_DHK_N_sf"/>
</dbReference>
<dbReference type="SMART" id="SM00387">
    <property type="entry name" value="HATPase_c"/>
    <property type="match status" value="1"/>
</dbReference>
<keyword evidence="5 8" id="KW-0418">Kinase</keyword>
<evidence type="ECO:0000256" key="7">
    <source>
        <dbReference type="ARBA" id="ARBA00023128"/>
    </source>
</evidence>
<evidence type="ECO:0000313" key="10">
    <source>
        <dbReference type="EMBL" id="CAL4939604.1"/>
    </source>
</evidence>
<dbReference type="InterPro" id="IPR018955">
    <property type="entry name" value="BCDHK/PDK_N"/>
</dbReference>
<feature type="domain" description="Histidine kinase" evidence="9">
    <location>
        <begin position="217"/>
        <end position="340"/>
    </location>
</feature>
<dbReference type="PANTHER" id="PTHR11947:SF24">
    <property type="entry name" value="PROTEIN-SERINE_THREONINE KINASE"/>
    <property type="match status" value="1"/>
</dbReference>
<keyword evidence="3 8" id="KW-0808">Transferase</keyword>
<dbReference type="InterPro" id="IPR005467">
    <property type="entry name" value="His_kinase_dom"/>
</dbReference>
<dbReference type="InterPro" id="IPR004358">
    <property type="entry name" value="Sig_transdc_His_kin-like_C"/>
</dbReference>
<evidence type="ECO:0000256" key="5">
    <source>
        <dbReference type="ARBA" id="ARBA00022777"/>
    </source>
</evidence>
<name>A0ABC8YBM9_9POAL</name>
<dbReference type="Proteomes" id="UP001497457">
    <property type="component" value="Chromosome 16b"/>
</dbReference>
<evidence type="ECO:0000313" key="11">
    <source>
        <dbReference type="Proteomes" id="UP001497457"/>
    </source>
</evidence>
<gene>
    <name evidence="10" type="ORF">URODEC1_LOCUS32023</name>
</gene>
<dbReference type="AlphaFoldDB" id="A0ABC8YBM9"/>
<dbReference type="CDD" id="cd16929">
    <property type="entry name" value="HATPase_PDK-like"/>
    <property type="match status" value="1"/>
</dbReference>
<keyword evidence="7 8" id="KW-0496">Mitochondrion</keyword>
<keyword evidence="4 8" id="KW-0547">Nucleotide-binding</keyword>
<keyword evidence="6 8" id="KW-0067">ATP-binding</keyword>
<organism evidence="10 11">
    <name type="scientific">Urochloa decumbens</name>
    <dbReference type="NCBI Taxonomy" id="240449"/>
    <lineage>
        <taxon>Eukaryota</taxon>
        <taxon>Viridiplantae</taxon>
        <taxon>Streptophyta</taxon>
        <taxon>Embryophyta</taxon>
        <taxon>Tracheophyta</taxon>
        <taxon>Spermatophyta</taxon>
        <taxon>Magnoliopsida</taxon>
        <taxon>Liliopsida</taxon>
        <taxon>Poales</taxon>
        <taxon>Poaceae</taxon>
        <taxon>PACMAD clade</taxon>
        <taxon>Panicoideae</taxon>
        <taxon>Panicodae</taxon>
        <taxon>Paniceae</taxon>
        <taxon>Melinidinae</taxon>
        <taxon>Urochloa</taxon>
    </lineage>
</organism>
<keyword evidence="11" id="KW-1185">Reference proteome</keyword>
<dbReference type="FunFam" id="1.20.140.20:FF:000003">
    <property type="entry name" value="[Pyruvate dehydrogenase (Acetyl-transferring)] kinase, mitochondrial"/>
    <property type="match status" value="1"/>
</dbReference>
<reference evidence="10 11" key="2">
    <citation type="submission" date="2024-10" db="EMBL/GenBank/DDBJ databases">
        <authorList>
            <person name="Ryan C."/>
        </authorList>
    </citation>
    <scope>NUCLEOTIDE SEQUENCE [LARGE SCALE GENOMIC DNA]</scope>
</reference>
<dbReference type="InterPro" id="IPR036890">
    <property type="entry name" value="HATPase_C_sf"/>
</dbReference>
<dbReference type="PROSITE" id="PS50109">
    <property type="entry name" value="HIS_KIN"/>
    <property type="match status" value="1"/>
</dbReference>
<protein>
    <recommendedName>
        <fullName evidence="8">Protein-serine/threonine kinase</fullName>
        <ecNumber evidence="8">2.7.11.-</ecNumber>
    </recommendedName>
</protein>
<dbReference type="GO" id="GO:0005524">
    <property type="term" value="F:ATP binding"/>
    <property type="evidence" value="ECO:0007669"/>
    <property type="project" value="UniProtKB-UniRule"/>
</dbReference>
<dbReference type="PRINTS" id="PR00344">
    <property type="entry name" value="BCTRLSENSOR"/>
</dbReference>
<sequence length="347" mass="38977">MASEPVARAVAEELARWGAMRQTGVSLRYMMEFGARPTERTLLLAAQFLHKELPIRIARRALDLESLPFGLSSKPAILKVRDWYVDSFRDIRSFPEVRSPKDELAFTEMIKMIRVRHTNVVPTIALGVQQLKKDLGGSKAFPPGIDAIHQFLDRFYMSRIGIRMLIGLINTKMSPMTVAQIASEDARAICMREYGSAPDVDIYGDPDFTFPYVTPHLHLMIFELMKNSLRAVQERYMNSDKHAPPVRIIVADGAEDVTIKINDEGGGIPRSGLSRIFTYLYSTAENPPDLDEHNEGVTMAGYGYGIPISRLYARYFGGDLQIISMEGYGTDAYLHLSRLGDSEEPLP</sequence>
<dbReference type="SUPFAM" id="SSF55874">
    <property type="entry name" value="ATPase domain of HSP90 chaperone/DNA topoisomerase II/histidine kinase"/>
    <property type="match status" value="1"/>
</dbReference>
<evidence type="ECO:0000256" key="8">
    <source>
        <dbReference type="RuleBase" id="RU366032"/>
    </source>
</evidence>